<dbReference type="InterPro" id="IPR051759">
    <property type="entry name" value="LIM-SH3_domain_protein"/>
</dbReference>
<dbReference type="InterPro" id="IPR000900">
    <property type="entry name" value="Nebulin_repeat"/>
</dbReference>
<dbReference type="Proteomes" id="UP000007875">
    <property type="component" value="Unassembled WGS sequence"/>
</dbReference>
<dbReference type="PROSITE" id="PS51216">
    <property type="entry name" value="NEBULIN"/>
    <property type="match status" value="2"/>
</dbReference>
<dbReference type="STRING" id="51511.ENSCSAVP00000006285"/>
<feature type="region of interest" description="Disordered" evidence="2">
    <location>
        <begin position="292"/>
        <end position="340"/>
    </location>
</feature>
<dbReference type="PANTHER" id="PTHR46218">
    <property type="entry name" value="LASP"/>
    <property type="match status" value="1"/>
</dbReference>
<dbReference type="GO" id="GO:0051015">
    <property type="term" value="F:actin filament binding"/>
    <property type="evidence" value="ECO:0007669"/>
    <property type="project" value="TreeGrafter"/>
</dbReference>
<reference evidence="3" key="3">
    <citation type="submission" date="2025-09" db="UniProtKB">
        <authorList>
            <consortium name="Ensembl"/>
        </authorList>
    </citation>
    <scope>IDENTIFICATION</scope>
</reference>
<dbReference type="GO" id="GO:0005737">
    <property type="term" value="C:cytoplasm"/>
    <property type="evidence" value="ECO:0007669"/>
    <property type="project" value="UniProtKB-ARBA"/>
</dbReference>
<dbReference type="HOGENOM" id="CLU_816255_0_0_1"/>
<proteinExistence type="predicted"/>
<evidence type="ECO:0000256" key="1">
    <source>
        <dbReference type="ARBA" id="ARBA00022737"/>
    </source>
</evidence>
<keyword evidence="1" id="KW-0677">Repeat</keyword>
<organism evidence="3 4">
    <name type="scientific">Ciona savignyi</name>
    <name type="common">Pacific transparent sea squirt</name>
    <dbReference type="NCBI Taxonomy" id="51511"/>
    <lineage>
        <taxon>Eukaryota</taxon>
        <taxon>Metazoa</taxon>
        <taxon>Chordata</taxon>
        <taxon>Tunicata</taxon>
        <taxon>Ascidiacea</taxon>
        <taxon>Phlebobranchia</taxon>
        <taxon>Cionidae</taxon>
        <taxon>Ciona</taxon>
    </lineage>
</organism>
<dbReference type="InParanoid" id="H2YLT3"/>
<dbReference type="GeneTree" id="ENSGT00790000123735"/>
<keyword evidence="4" id="KW-1185">Reference proteome</keyword>
<reference evidence="3" key="2">
    <citation type="submission" date="2025-08" db="UniProtKB">
        <authorList>
            <consortium name="Ensembl"/>
        </authorList>
    </citation>
    <scope>IDENTIFICATION</scope>
</reference>
<evidence type="ECO:0000256" key="2">
    <source>
        <dbReference type="SAM" id="MobiDB-lite"/>
    </source>
</evidence>
<sequence>MPETDEEKRKRWAKAASVNSFMTPSMVHALNMSKQQSRNKYKEQYDKTKSKFTPVASTPEIENVKRQSTLLSQSKYKSEFEKNKAKFTQVADDPETLRLSKMSNQASNITYTGKGSAVAKTRKRNTASSRTSSIKASSPTEEKQSNETSPPLEKEDELPSSESVAVDPPPDEPIEELEHSLQENLKLENSETEELQAEDPTTQDLQEDAPYDAGTNDLNQNHDEAAIEDVYDEVAKEEDNPMSAENGDCDVGDDTNQFADEYQETVNVNGPEEIAPDLQIAPELNDEIYAVPIEDDSPEDTKTTTGEYQTEEAIYEDPIQNSTQEAEEGGNLDDFYASLE</sequence>
<accession>H2YLT3</accession>
<dbReference type="eggNOG" id="KOG1702">
    <property type="taxonomic scope" value="Eukaryota"/>
</dbReference>
<protein>
    <submittedName>
        <fullName evidence="3">Uncharacterized protein</fullName>
    </submittedName>
</protein>
<feature type="compositionally biased region" description="Basic and acidic residues" evidence="2">
    <location>
        <begin position="176"/>
        <end position="189"/>
    </location>
</feature>
<dbReference type="Pfam" id="PF00880">
    <property type="entry name" value="Nebulin"/>
    <property type="match status" value="2"/>
</dbReference>
<dbReference type="SMART" id="SM00227">
    <property type="entry name" value="NEBU"/>
    <property type="match status" value="3"/>
</dbReference>
<evidence type="ECO:0000313" key="3">
    <source>
        <dbReference type="Ensembl" id="ENSCSAVP00000006285.1"/>
    </source>
</evidence>
<evidence type="ECO:0000313" key="4">
    <source>
        <dbReference type="Proteomes" id="UP000007875"/>
    </source>
</evidence>
<feature type="region of interest" description="Disordered" evidence="2">
    <location>
        <begin position="81"/>
        <end position="219"/>
    </location>
</feature>
<reference evidence="4" key="1">
    <citation type="submission" date="2003-08" db="EMBL/GenBank/DDBJ databases">
        <authorList>
            <person name="Birren B."/>
            <person name="Nusbaum C."/>
            <person name="Abebe A."/>
            <person name="Abouelleil A."/>
            <person name="Adekoya E."/>
            <person name="Ait-zahra M."/>
            <person name="Allen N."/>
            <person name="Allen T."/>
            <person name="An P."/>
            <person name="Anderson M."/>
            <person name="Anderson S."/>
            <person name="Arachchi H."/>
            <person name="Armbruster J."/>
            <person name="Bachantsang P."/>
            <person name="Baldwin J."/>
            <person name="Barry A."/>
            <person name="Bayul T."/>
            <person name="Blitshsteyn B."/>
            <person name="Bloom T."/>
            <person name="Blye J."/>
            <person name="Boguslavskiy L."/>
            <person name="Borowsky M."/>
            <person name="Boukhgalter B."/>
            <person name="Brunache A."/>
            <person name="Butler J."/>
            <person name="Calixte N."/>
            <person name="Calvo S."/>
            <person name="Camarata J."/>
            <person name="Campo K."/>
            <person name="Chang J."/>
            <person name="Cheshatsang Y."/>
            <person name="Citroen M."/>
            <person name="Collymore A."/>
            <person name="Considine T."/>
            <person name="Cook A."/>
            <person name="Cooke P."/>
            <person name="Corum B."/>
            <person name="Cuomo C."/>
            <person name="David R."/>
            <person name="Dawoe T."/>
            <person name="Degray S."/>
            <person name="Dodge S."/>
            <person name="Dooley K."/>
            <person name="Dorje P."/>
            <person name="Dorjee K."/>
            <person name="Dorris L."/>
            <person name="Duffey N."/>
            <person name="Dupes A."/>
            <person name="Elkins T."/>
            <person name="Engels R."/>
            <person name="Erickson J."/>
            <person name="Farina A."/>
            <person name="Faro S."/>
            <person name="Ferreira P."/>
            <person name="Fischer H."/>
            <person name="Fitzgerald M."/>
            <person name="Foley K."/>
            <person name="Gage D."/>
            <person name="Galagan J."/>
            <person name="Gearin G."/>
            <person name="Gnerre S."/>
            <person name="Gnirke A."/>
            <person name="Goyette A."/>
            <person name="Graham J."/>
            <person name="Grandbois E."/>
            <person name="Gyaltsen K."/>
            <person name="Hafez N."/>
            <person name="Hagopian D."/>
            <person name="Hagos B."/>
            <person name="Hall J."/>
            <person name="Hatcher B."/>
            <person name="Heller A."/>
            <person name="Higgins H."/>
            <person name="Honan T."/>
            <person name="Horn A."/>
            <person name="Houde N."/>
            <person name="Hughes L."/>
            <person name="Hulme W."/>
            <person name="Husby E."/>
            <person name="Iliev I."/>
            <person name="Jaffe D."/>
            <person name="Jones C."/>
            <person name="Kamal M."/>
            <person name="Kamat A."/>
            <person name="Kamvysselis M."/>
            <person name="Karlsson E."/>
            <person name="Kells C."/>
            <person name="Kieu A."/>
            <person name="Kisner P."/>
            <person name="Kodira C."/>
            <person name="Kulbokas E."/>
            <person name="Labutti K."/>
            <person name="Lama D."/>
            <person name="Landers T."/>
            <person name="Leger J."/>
            <person name="Levine S."/>
            <person name="Lewis D."/>
            <person name="Lewis T."/>
            <person name="Lindblad-toh K."/>
            <person name="Liu X."/>
            <person name="Lokyitsang T."/>
            <person name="Lokyitsang Y."/>
            <person name="Lucien O."/>
            <person name="Lui A."/>
            <person name="Ma L.J."/>
            <person name="Mabbitt R."/>
            <person name="Macdonald J."/>
            <person name="Maclean C."/>
            <person name="Major J."/>
            <person name="Manning J."/>
            <person name="Marabella R."/>
            <person name="Maru K."/>
            <person name="Matthews C."/>
            <person name="Mauceli E."/>
            <person name="Mccarthy M."/>
            <person name="Mcdonough S."/>
            <person name="Mcghee T."/>
            <person name="Meldrim J."/>
            <person name="Meneus L."/>
            <person name="Mesirov J."/>
            <person name="Mihalev A."/>
            <person name="Mihova T."/>
            <person name="Mikkelsen T."/>
            <person name="Mlenga V."/>
            <person name="Moru K."/>
            <person name="Mozes J."/>
            <person name="Mulrain L."/>
            <person name="Munson G."/>
            <person name="Naylor J."/>
            <person name="Newes C."/>
            <person name="Nguyen C."/>
            <person name="Nguyen N."/>
            <person name="Nguyen T."/>
            <person name="Nicol R."/>
            <person name="Nielsen C."/>
            <person name="Nizzari M."/>
            <person name="Norbu C."/>
            <person name="Norbu N."/>
            <person name="O'donnell P."/>
            <person name="Okoawo O."/>
            <person name="O'leary S."/>
            <person name="Omotosho B."/>
            <person name="O'neill K."/>
            <person name="Osman S."/>
            <person name="Parker S."/>
            <person name="Perrin D."/>
            <person name="Phunkhang P."/>
            <person name="Piqani B."/>
            <person name="Purcell S."/>
            <person name="Rachupka T."/>
            <person name="Ramasamy U."/>
            <person name="Rameau R."/>
            <person name="Ray V."/>
            <person name="Raymond C."/>
            <person name="Retta R."/>
            <person name="Richardson S."/>
            <person name="Rise C."/>
            <person name="Rodriguez J."/>
            <person name="Rogers J."/>
            <person name="Rogov P."/>
            <person name="Rutman M."/>
            <person name="Schupbach R."/>
            <person name="Seaman C."/>
            <person name="Settipalli S."/>
            <person name="Sharpe T."/>
            <person name="Sheridan J."/>
            <person name="Sherpa N."/>
            <person name="Shi J."/>
            <person name="Smirnov S."/>
            <person name="Smith C."/>
            <person name="Sougnez C."/>
            <person name="Spencer B."/>
            <person name="Stalker J."/>
            <person name="Stange-thomann N."/>
            <person name="Stavropoulos S."/>
            <person name="Stetson K."/>
            <person name="Stone C."/>
            <person name="Stone S."/>
            <person name="Stubbs M."/>
            <person name="Talamas J."/>
            <person name="Tchuinga P."/>
            <person name="Tenzing P."/>
            <person name="Tesfaye S."/>
            <person name="Theodore J."/>
            <person name="Thoulutsang Y."/>
            <person name="Topham K."/>
            <person name="Towey S."/>
            <person name="Tsamla T."/>
            <person name="Tsomo N."/>
            <person name="Vallee D."/>
            <person name="Vassiliev H."/>
            <person name="Venkataraman V."/>
            <person name="Vinson J."/>
            <person name="Vo A."/>
            <person name="Wade C."/>
            <person name="Wang S."/>
            <person name="Wangchuk T."/>
            <person name="Wangdi T."/>
            <person name="Whittaker C."/>
            <person name="Wilkinson J."/>
            <person name="Wu Y."/>
            <person name="Wyman D."/>
            <person name="Yadav S."/>
            <person name="Yang S."/>
            <person name="Yang X."/>
            <person name="Yeager S."/>
            <person name="Yee E."/>
            <person name="Young G."/>
            <person name="Zainoun J."/>
            <person name="Zembeck L."/>
            <person name="Zimmer A."/>
            <person name="Zody M."/>
            <person name="Lander E."/>
        </authorList>
    </citation>
    <scope>NUCLEOTIDE SEQUENCE [LARGE SCALE GENOMIC DNA]</scope>
</reference>
<name>H2YLT3_CIOSA</name>
<dbReference type="PANTHER" id="PTHR46218:SF4">
    <property type="entry name" value="LIM AND SH3 DOMAIN PROTEIN LASP"/>
    <property type="match status" value="1"/>
</dbReference>
<feature type="compositionally biased region" description="Polar residues" evidence="2">
    <location>
        <begin position="101"/>
        <end position="113"/>
    </location>
</feature>
<feature type="region of interest" description="Disordered" evidence="2">
    <location>
        <begin position="236"/>
        <end position="255"/>
    </location>
</feature>
<dbReference type="AlphaFoldDB" id="H2YLT3"/>
<dbReference type="Ensembl" id="ENSCSAVT00000006364.1">
    <property type="protein sequence ID" value="ENSCSAVP00000006285.1"/>
    <property type="gene ID" value="ENSCSAVG00000003764.1"/>
</dbReference>
<feature type="compositionally biased region" description="Low complexity" evidence="2">
    <location>
        <begin position="126"/>
        <end position="138"/>
    </location>
</feature>
<dbReference type="GO" id="GO:0005925">
    <property type="term" value="C:focal adhesion"/>
    <property type="evidence" value="ECO:0007669"/>
    <property type="project" value="TreeGrafter"/>
</dbReference>